<organism evidence="3 4">
    <name type="scientific">Halalkalibacter oceani</name>
    <dbReference type="NCBI Taxonomy" id="1653776"/>
    <lineage>
        <taxon>Bacteria</taxon>
        <taxon>Bacillati</taxon>
        <taxon>Bacillota</taxon>
        <taxon>Bacilli</taxon>
        <taxon>Bacillales</taxon>
        <taxon>Bacillaceae</taxon>
        <taxon>Halalkalibacter</taxon>
    </lineage>
</organism>
<evidence type="ECO:0000313" key="3">
    <source>
        <dbReference type="EMBL" id="MCM3714024.1"/>
    </source>
</evidence>
<evidence type="ECO:0000256" key="1">
    <source>
        <dbReference type="ARBA" id="ARBA00022729"/>
    </source>
</evidence>
<feature type="signal peptide" evidence="2">
    <location>
        <begin position="1"/>
        <end position="21"/>
    </location>
</feature>
<keyword evidence="4" id="KW-1185">Reference proteome</keyword>
<protein>
    <submittedName>
        <fullName evidence="3">ABC transporter substrate-binding protein</fullName>
    </submittedName>
</protein>
<dbReference type="AlphaFoldDB" id="A0A9X2DN97"/>
<comment type="caution">
    <text evidence="3">The sequence shown here is derived from an EMBL/GenBank/DDBJ whole genome shotgun (WGS) entry which is preliminary data.</text>
</comment>
<dbReference type="Proteomes" id="UP001139179">
    <property type="component" value="Unassembled WGS sequence"/>
</dbReference>
<feature type="chain" id="PRO_5040799901" evidence="2">
    <location>
        <begin position="22"/>
        <end position="350"/>
    </location>
</feature>
<evidence type="ECO:0000256" key="2">
    <source>
        <dbReference type="SAM" id="SignalP"/>
    </source>
</evidence>
<dbReference type="CDD" id="cd13547">
    <property type="entry name" value="PBP2_Fbp_like_2"/>
    <property type="match status" value="1"/>
</dbReference>
<accession>A0A9X2DN97</accession>
<dbReference type="Gene3D" id="3.40.190.10">
    <property type="entry name" value="Periplasmic binding protein-like II"/>
    <property type="match status" value="2"/>
</dbReference>
<gene>
    <name evidence="3" type="ORF">M3202_07985</name>
</gene>
<keyword evidence="1 2" id="KW-0732">Signal</keyword>
<dbReference type="EMBL" id="JAMBOL010000005">
    <property type="protein sequence ID" value="MCM3714024.1"/>
    <property type="molecule type" value="Genomic_DNA"/>
</dbReference>
<dbReference type="SUPFAM" id="SSF53850">
    <property type="entry name" value="Periplasmic binding protein-like II"/>
    <property type="match status" value="1"/>
</dbReference>
<dbReference type="InterPro" id="IPR006059">
    <property type="entry name" value="SBP"/>
</dbReference>
<dbReference type="PANTHER" id="PTHR30006">
    <property type="entry name" value="THIAMINE-BINDING PERIPLASMIC PROTEIN-RELATED"/>
    <property type="match status" value="1"/>
</dbReference>
<dbReference type="PIRSF" id="PIRSF002825">
    <property type="entry name" value="CfbpA"/>
    <property type="match status" value="1"/>
</dbReference>
<reference evidence="3" key="1">
    <citation type="submission" date="2022-05" db="EMBL/GenBank/DDBJ databases">
        <title>Comparative Genomics of Spacecraft Associated Microbes.</title>
        <authorList>
            <person name="Tran M.T."/>
            <person name="Wright A."/>
            <person name="Seuylemezian A."/>
            <person name="Eisen J."/>
            <person name="Coil D."/>
        </authorList>
    </citation>
    <scope>NUCLEOTIDE SEQUENCE</scope>
    <source>
        <strain evidence="3">214.1.1</strain>
    </source>
</reference>
<name>A0A9X2DN97_9BACI</name>
<dbReference type="InterPro" id="IPR026045">
    <property type="entry name" value="Ferric-bd"/>
</dbReference>
<dbReference type="PROSITE" id="PS51257">
    <property type="entry name" value="PROKAR_LIPOPROTEIN"/>
    <property type="match status" value="1"/>
</dbReference>
<dbReference type="RefSeq" id="WP_251193197.1">
    <property type="nucleotide sequence ID" value="NZ_JAMBOL010000005.1"/>
</dbReference>
<sequence length="350" mass="37293">MKRFIYSVAAFSILVLGACGGADTPETTEDLSTEETQAATEAEGAISGTLEFYTSQPDSDATALVAAFNEAYPEVEVNVFRSGTEEVMSKIAAESQAGDIQADVLLVADAVTFETLKEQDLLLAYQSPEAEFIPADLLDPDGMYAGTKVMATVLAANTANDGELPASWSVLTEEEAKGQAIMPSPLYSGAAAYNVGVLSRQDQFGWSFFEGLHENEMTVVQGNGAVLQAVASGEKSYGVVVDFMVARAKAEGSPVDLVYPEEGVPVITEPIGIMSNTENEEAAKAFVDFVLSEEGQLVAAELGYTPIREGVDAPEGLKPISEMNVISHDIRELLETREADKQAFIDIFGE</sequence>
<dbReference type="Pfam" id="PF13416">
    <property type="entry name" value="SBP_bac_8"/>
    <property type="match status" value="1"/>
</dbReference>
<evidence type="ECO:0000313" key="4">
    <source>
        <dbReference type="Proteomes" id="UP001139179"/>
    </source>
</evidence>
<proteinExistence type="predicted"/>